<accession>A0A518A6I0</accession>
<keyword evidence="1" id="KW-1133">Transmembrane helix</keyword>
<proteinExistence type="predicted"/>
<feature type="transmembrane region" description="Helical" evidence="1">
    <location>
        <begin position="12"/>
        <end position="32"/>
    </location>
</feature>
<evidence type="ECO:0000313" key="3">
    <source>
        <dbReference type="EMBL" id="QDV16412.1"/>
    </source>
</evidence>
<evidence type="ECO:0000313" key="4">
    <source>
        <dbReference type="Proteomes" id="UP000315647"/>
    </source>
</evidence>
<keyword evidence="4" id="KW-1185">Reference proteome</keyword>
<dbReference type="Proteomes" id="UP000320839">
    <property type="component" value="Chromosome"/>
</dbReference>
<dbReference type="AlphaFoldDB" id="A0A518FJ82"/>
<accession>A0A518FJ82</accession>
<dbReference type="Proteomes" id="UP000315647">
    <property type="component" value="Chromosome"/>
</dbReference>
<gene>
    <name evidence="2" type="ORF">Enr10x_21730</name>
    <name evidence="3" type="ORF">Pan153_10400</name>
</gene>
<protein>
    <submittedName>
        <fullName evidence="3">Uncharacterized protein</fullName>
    </submittedName>
</protein>
<keyword evidence="1" id="KW-0812">Transmembrane</keyword>
<evidence type="ECO:0000313" key="2">
    <source>
        <dbReference type="EMBL" id="QDT26862.1"/>
    </source>
</evidence>
<accession>A0A517Q5J1</accession>
<sequence length="37" mass="4341">MFPFYVDAHQAGAVLEFMMMMMMFIVWFTSLLTGSRC</sequence>
<evidence type="ECO:0000256" key="1">
    <source>
        <dbReference type="SAM" id="Phobius"/>
    </source>
</evidence>
<evidence type="ECO:0000313" key="5">
    <source>
        <dbReference type="Proteomes" id="UP000320839"/>
    </source>
</evidence>
<keyword evidence="1" id="KW-0472">Membrane</keyword>
<name>A0A518FJ82_9PLAN</name>
<dbReference type="EMBL" id="CP037421">
    <property type="protein sequence ID" value="QDT26862.1"/>
    <property type="molecule type" value="Genomic_DNA"/>
</dbReference>
<reference evidence="3 5" key="1">
    <citation type="submission" date="2019-02" db="EMBL/GenBank/DDBJ databases">
        <title>Deep-cultivation of Planctomycetes and their phenomic and genomic characterization uncovers novel biology.</title>
        <authorList>
            <person name="Wiegand S."/>
            <person name="Jogler M."/>
            <person name="Boedeker C."/>
            <person name="Pinto D."/>
            <person name="Vollmers J."/>
            <person name="Rivas-Marin E."/>
            <person name="Kohn T."/>
            <person name="Peeters S.H."/>
            <person name="Heuer A."/>
            <person name="Rast P."/>
            <person name="Oberbeckmann S."/>
            <person name="Bunk B."/>
            <person name="Jeske O."/>
            <person name="Meyerdierks A."/>
            <person name="Storesund J.E."/>
            <person name="Kallscheuer N."/>
            <person name="Luecker S."/>
            <person name="Lage O.M."/>
            <person name="Pohl T."/>
            <person name="Merkel B.J."/>
            <person name="Hornburger P."/>
            <person name="Mueller R.-W."/>
            <person name="Bruemmer F."/>
            <person name="Labrenz M."/>
            <person name="Spormann A.M."/>
            <person name="Op den Camp H."/>
            <person name="Overmann J."/>
            <person name="Amann R."/>
            <person name="Jetten M.S.M."/>
            <person name="Mascher T."/>
            <person name="Medema M.H."/>
            <person name="Devos D.P."/>
            <person name="Kaster A.-K."/>
            <person name="Ovreas L."/>
            <person name="Rohde M."/>
            <person name="Galperin M.Y."/>
            <person name="Jogler C."/>
        </authorList>
    </citation>
    <scope>NUCLEOTIDE SEQUENCE [LARGE SCALE GENOMIC DNA]</scope>
    <source>
        <strain evidence="2 4">Enr10</strain>
        <strain evidence="3 5">Pan153</strain>
    </source>
</reference>
<dbReference type="EMBL" id="CP036317">
    <property type="protein sequence ID" value="QDV16412.1"/>
    <property type="molecule type" value="Genomic_DNA"/>
</dbReference>
<organism evidence="3 5">
    <name type="scientific">Gimesia panareensis</name>
    <dbReference type="NCBI Taxonomy" id="2527978"/>
    <lineage>
        <taxon>Bacteria</taxon>
        <taxon>Pseudomonadati</taxon>
        <taxon>Planctomycetota</taxon>
        <taxon>Planctomycetia</taxon>
        <taxon>Planctomycetales</taxon>
        <taxon>Planctomycetaceae</taxon>
        <taxon>Gimesia</taxon>
    </lineage>
</organism>